<dbReference type="AlphaFoldDB" id="A0A422MPL6"/>
<accession>A0A422MPL6</accession>
<comment type="caution">
    <text evidence="1">The sequence shown here is derived from an EMBL/GenBank/DDBJ whole genome shotgun (WGS) entry which is preliminary data.</text>
</comment>
<proteinExistence type="predicted"/>
<organism evidence="1 2">
    <name type="scientific">Trypanosoma conorhini</name>
    <dbReference type="NCBI Taxonomy" id="83891"/>
    <lineage>
        <taxon>Eukaryota</taxon>
        <taxon>Discoba</taxon>
        <taxon>Euglenozoa</taxon>
        <taxon>Kinetoplastea</taxon>
        <taxon>Metakinetoplastina</taxon>
        <taxon>Trypanosomatida</taxon>
        <taxon>Trypanosomatidae</taxon>
        <taxon>Trypanosoma</taxon>
    </lineage>
</organism>
<evidence type="ECO:0000313" key="2">
    <source>
        <dbReference type="Proteomes" id="UP000284403"/>
    </source>
</evidence>
<dbReference type="Gene3D" id="2.120.10.10">
    <property type="match status" value="1"/>
</dbReference>
<dbReference type="InterPro" id="IPR036278">
    <property type="entry name" value="Sialidase_sf"/>
</dbReference>
<sequence length="139" mass="15910">MVEHVQNKRTLTTTAKSARIFDVGPISSKSRFSAASSTLLHTKDKLFLLYERKEVDKQRFVLVRLDDQLERIKEVPAQWEGLDNNSSNSCRSLGAAGACDGSARRIVFFVQCRPRHPLERRVPRRGRSGEWRDEGRGRL</sequence>
<protein>
    <submittedName>
        <fullName evidence="1">Trans-sialidase</fullName>
    </submittedName>
</protein>
<dbReference type="SUPFAM" id="SSF50939">
    <property type="entry name" value="Sialidases"/>
    <property type="match status" value="1"/>
</dbReference>
<keyword evidence="2" id="KW-1185">Reference proteome</keyword>
<dbReference type="Proteomes" id="UP000284403">
    <property type="component" value="Unassembled WGS sequence"/>
</dbReference>
<name>A0A422MPL6_9TRYP</name>
<evidence type="ECO:0000313" key="1">
    <source>
        <dbReference type="EMBL" id="RNE95176.1"/>
    </source>
</evidence>
<dbReference type="GeneID" id="40323746"/>
<gene>
    <name evidence="1" type="ORF">Tco025E_10135</name>
</gene>
<reference evidence="1 2" key="1">
    <citation type="journal article" date="2018" name="BMC Genomics">
        <title>Genomic comparison of Trypanosoma conorhini and Trypanosoma rangeli to Trypanosoma cruzi strains of high and low virulence.</title>
        <authorList>
            <person name="Bradwell K.R."/>
            <person name="Koparde V.N."/>
            <person name="Matveyev A.V."/>
            <person name="Serrano M.G."/>
            <person name="Alves J.M."/>
            <person name="Parikh H."/>
            <person name="Huang B."/>
            <person name="Lee V."/>
            <person name="Espinosa-Alvarez O."/>
            <person name="Ortiz P.A."/>
            <person name="Costa-Martins A.G."/>
            <person name="Teixeira M.M."/>
            <person name="Buck G.A."/>
        </authorList>
    </citation>
    <scope>NUCLEOTIDE SEQUENCE [LARGE SCALE GENOMIC DNA]</scope>
    <source>
        <strain evidence="1 2">025E</strain>
    </source>
</reference>
<dbReference type="EMBL" id="MKKU01001501">
    <property type="protein sequence ID" value="RNE95176.1"/>
    <property type="molecule type" value="Genomic_DNA"/>
</dbReference>
<dbReference type="RefSeq" id="XP_029222961.1">
    <property type="nucleotide sequence ID" value="XM_029376923.1"/>
</dbReference>